<feature type="region of interest" description="Disordered" evidence="1">
    <location>
        <begin position="1"/>
        <end position="20"/>
    </location>
</feature>
<comment type="caution">
    <text evidence="2">The sequence shown here is derived from an EMBL/GenBank/DDBJ whole genome shotgun (WGS) entry which is preliminary data.</text>
</comment>
<proteinExistence type="predicted"/>
<sequence>MNVMAQQAGPAFFGQNSNPYNNPAATWLYLDYISRIQAAQQMMPSGMSNNGSNQQPQQQQQQQQQSQSQHARESSAASAAAASAASAGPNPTASSSGSSS</sequence>
<evidence type="ECO:0000256" key="1">
    <source>
        <dbReference type="SAM" id="MobiDB-lite"/>
    </source>
</evidence>
<feature type="non-terminal residue" evidence="2">
    <location>
        <position position="100"/>
    </location>
</feature>
<evidence type="ECO:0000313" key="3">
    <source>
        <dbReference type="Proteomes" id="UP000708208"/>
    </source>
</evidence>
<feature type="compositionally biased region" description="Low complexity" evidence="1">
    <location>
        <begin position="44"/>
        <end position="100"/>
    </location>
</feature>
<dbReference type="AlphaFoldDB" id="A0A8J2L6B9"/>
<feature type="region of interest" description="Disordered" evidence="1">
    <location>
        <begin position="41"/>
        <end position="100"/>
    </location>
</feature>
<dbReference type="Proteomes" id="UP000708208">
    <property type="component" value="Unassembled WGS sequence"/>
</dbReference>
<name>A0A8J2L6B9_9HEXA</name>
<reference evidence="2" key="1">
    <citation type="submission" date="2021-06" db="EMBL/GenBank/DDBJ databases">
        <authorList>
            <person name="Hodson N. C."/>
            <person name="Mongue J. A."/>
            <person name="Jaron S. K."/>
        </authorList>
    </citation>
    <scope>NUCLEOTIDE SEQUENCE</scope>
</reference>
<protein>
    <submittedName>
        <fullName evidence="2">Uncharacterized protein</fullName>
    </submittedName>
</protein>
<gene>
    <name evidence="2" type="ORF">AFUS01_LOCUS35879</name>
</gene>
<evidence type="ECO:0000313" key="2">
    <source>
        <dbReference type="EMBL" id="CAG7825790.1"/>
    </source>
</evidence>
<organism evidence="2 3">
    <name type="scientific">Allacma fusca</name>
    <dbReference type="NCBI Taxonomy" id="39272"/>
    <lineage>
        <taxon>Eukaryota</taxon>
        <taxon>Metazoa</taxon>
        <taxon>Ecdysozoa</taxon>
        <taxon>Arthropoda</taxon>
        <taxon>Hexapoda</taxon>
        <taxon>Collembola</taxon>
        <taxon>Symphypleona</taxon>
        <taxon>Sminthuridae</taxon>
        <taxon>Allacma</taxon>
    </lineage>
</organism>
<accession>A0A8J2L6B9</accession>
<dbReference type="EMBL" id="CAJVCH010537523">
    <property type="protein sequence ID" value="CAG7825790.1"/>
    <property type="molecule type" value="Genomic_DNA"/>
</dbReference>
<keyword evidence="3" id="KW-1185">Reference proteome</keyword>